<proteinExistence type="predicted"/>
<gene>
    <name evidence="1" type="ORF">NC99_38180</name>
</gene>
<reference evidence="2" key="1">
    <citation type="submission" date="2015-07" db="EMBL/GenBank/DDBJ databases">
        <title>Genome sequencing of Sunxiuqinia dokdonensis strain SK.</title>
        <authorList>
            <person name="Ahn S."/>
            <person name="Kim B.-C."/>
        </authorList>
    </citation>
    <scope>NUCLEOTIDE SEQUENCE [LARGE SCALE GENOMIC DNA]</scope>
    <source>
        <strain evidence="2">SK</strain>
    </source>
</reference>
<protein>
    <submittedName>
        <fullName evidence="1">Uncharacterized protein</fullName>
    </submittedName>
</protein>
<evidence type="ECO:0000313" key="1">
    <source>
        <dbReference type="EMBL" id="KOH43391.1"/>
    </source>
</evidence>
<dbReference type="Proteomes" id="UP000036958">
    <property type="component" value="Unassembled WGS sequence"/>
</dbReference>
<evidence type="ECO:0000313" key="2">
    <source>
        <dbReference type="Proteomes" id="UP000036958"/>
    </source>
</evidence>
<dbReference type="AlphaFoldDB" id="A0A0L8V4M5"/>
<keyword evidence="2" id="KW-1185">Reference proteome</keyword>
<accession>A0A0L8V4M5</accession>
<comment type="caution">
    <text evidence="1">The sequence shown here is derived from an EMBL/GenBank/DDBJ whole genome shotgun (WGS) entry which is preliminary data.</text>
</comment>
<dbReference type="EMBL" id="LGIA01000190">
    <property type="protein sequence ID" value="KOH43391.1"/>
    <property type="molecule type" value="Genomic_DNA"/>
</dbReference>
<name>A0A0L8V4M5_9BACT</name>
<dbReference type="STRING" id="1409788.NC99_38180"/>
<sequence>MILFISTSNHRLFSGIASQKSANSKSEVANLKIKMVFQDFPCQIPII</sequence>
<organism evidence="1 2">
    <name type="scientific">Sunxiuqinia dokdonensis</name>
    <dbReference type="NCBI Taxonomy" id="1409788"/>
    <lineage>
        <taxon>Bacteria</taxon>
        <taxon>Pseudomonadati</taxon>
        <taxon>Bacteroidota</taxon>
        <taxon>Bacteroidia</taxon>
        <taxon>Marinilabiliales</taxon>
        <taxon>Prolixibacteraceae</taxon>
        <taxon>Sunxiuqinia</taxon>
    </lineage>
</organism>